<dbReference type="Gene3D" id="3.20.20.70">
    <property type="entry name" value="Aldolase class I"/>
    <property type="match status" value="1"/>
</dbReference>
<comment type="function">
    <text evidence="1">Nitronate monooxygenase that uses molecular oxygen to catalyze the oxidative denitrification of alkyl nitronates. Acts on propionate 3-nitronate (P3N), the presumed physiological substrate. Probably functions in the detoxification of P3N, a metabolic poison produced by plants and fungi as a defense mechanism.</text>
</comment>
<gene>
    <name evidence="6" type="ORF">ACFP1F_01150</name>
</gene>
<evidence type="ECO:0000256" key="2">
    <source>
        <dbReference type="ARBA" id="ARBA00013457"/>
    </source>
</evidence>
<evidence type="ECO:0000313" key="7">
    <source>
        <dbReference type="Proteomes" id="UP001596186"/>
    </source>
</evidence>
<dbReference type="SUPFAM" id="SSF51412">
    <property type="entry name" value="Inosine monophosphate dehydrogenase (IMPDH)"/>
    <property type="match status" value="1"/>
</dbReference>
<keyword evidence="4" id="KW-0288">FMN</keyword>
<evidence type="ECO:0000256" key="4">
    <source>
        <dbReference type="ARBA" id="ARBA00022643"/>
    </source>
</evidence>
<proteinExistence type="predicted"/>
<dbReference type="PANTHER" id="PTHR32332">
    <property type="entry name" value="2-NITROPROPANE DIOXYGENASE"/>
    <property type="match status" value="1"/>
</dbReference>
<evidence type="ECO:0000256" key="1">
    <source>
        <dbReference type="ARBA" id="ARBA00003535"/>
    </source>
</evidence>
<evidence type="ECO:0000256" key="5">
    <source>
        <dbReference type="ARBA" id="ARBA00023002"/>
    </source>
</evidence>
<organism evidence="6 7">
    <name type="scientific">Companilactobacillus baiquanensis</name>
    <dbReference type="NCBI Taxonomy" id="2486005"/>
    <lineage>
        <taxon>Bacteria</taxon>
        <taxon>Bacillati</taxon>
        <taxon>Bacillota</taxon>
        <taxon>Bacilli</taxon>
        <taxon>Lactobacillales</taxon>
        <taxon>Lactobacillaceae</taxon>
        <taxon>Companilactobacillus</taxon>
    </lineage>
</organism>
<dbReference type="PANTHER" id="PTHR32332:SF20">
    <property type="entry name" value="2-NITROPROPANE DIOXYGENASE-LIKE PROTEIN"/>
    <property type="match status" value="1"/>
</dbReference>
<dbReference type="EMBL" id="JBHSSN010000002">
    <property type="protein sequence ID" value="MFC6322373.1"/>
    <property type="molecule type" value="Genomic_DNA"/>
</dbReference>
<dbReference type="InterPro" id="IPR013785">
    <property type="entry name" value="Aldolase_TIM"/>
</dbReference>
<protein>
    <recommendedName>
        <fullName evidence="2">Probable nitronate monooxygenase</fullName>
    </recommendedName>
</protein>
<evidence type="ECO:0000256" key="3">
    <source>
        <dbReference type="ARBA" id="ARBA00022630"/>
    </source>
</evidence>
<keyword evidence="7" id="KW-1185">Reference proteome</keyword>
<comment type="caution">
    <text evidence="6">The sequence shown here is derived from an EMBL/GenBank/DDBJ whole genome shotgun (WGS) entry which is preliminary data.</text>
</comment>
<dbReference type="Proteomes" id="UP001596186">
    <property type="component" value="Unassembled WGS sequence"/>
</dbReference>
<dbReference type="GO" id="GO:0016491">
    <property type="term" value="F:oxidoreductase activity"/>
    <property type="evidence" value="ECO:0007669"/>
    <property type="project" value="UniProtKB-KW"/>
</dbReference>
<keyword evidence="3" id="KW-0285">Flavoprotein</keyword>
<name>A0ABW1URV4_9LACO</name>
<keyword evidence="5 6" id="KW-0560">Oxidoreductase</keyword>
<reference evidence="7" key="1">
    <citation type="journal article" date="2019" name="Int. J. Syst. Evol. Microbiol.">
        <title>The Global Catalogue of Microorganisms (GCM) 10K type strain sequencing project: providing services to taxonomists for standard genome sequencing and annotation.</title>
        <authorList>
            <consortium name="The Broad Institute Genomics Platform"/>
            <consortium name="The Broad Institute Genome Sequencing Center for Infectious Disease"/>
            <person name="Wu L."/>
            <person name="Ma J."/>
        </authorList>
    </citation>
    <scope>NUCLEOTIDE SEQUENCE [LARGE SCALE GENOMIC DNA]</scope>
    <source>
        <strain evidence="7">CCM 8895</strain>
    </source>
</reference>
<dbReference type="RefSeq" id="WP_125591790.1">
    <property type="nucleotide sequence ID" value="NZ_JBHSSN010000002.1"/>
</dbReference>
<evidence type="ECO:0000313" key="6">
    <source>
        <dbReference type="EMBL" id="MFC6322373.1"/>
    </source>
</evidence>
<dbReference type="Pfam" id="PF03060">
    <property type="entry name" value="NMO"/>
    <property type="match status" value="1"/>
</dbReference>
<dbReference type="CDD" id="cd04730">
    <property type="entry name" value="NPD_like"/>
    <property type="match status" value="1"/>
</dbReference>
<accession>A0ABW1URV4</accession>
<sequence>MNRVSKILKTKYPLIQAPMSWLTDAKMVAAVSNSGGMGVLGPNAGRSEIIHGPKNISESMRKEIIKVKQLTSNSFGININTPDPRELLSENKYVSELLKVAFEEEVKFFVVVGSVHKELFDLIKKNNGVIIFRPLTPTIEQFKLAEKYGASIVVATGYDEGGVLPEHSFGTFTVIPNTVDEVSIPVMGAGGINDKRGVNAAFDLGAEGIYIGSRFLVTKESPMNLKAKQMIIESDSSDLISVSKTQRSIKTKKALQLANSKFDVAMNLRPAMRLGEIDQGIITVNTGLATIKQLLSVKKLIKNLMEDFEDVS</sequence>
<dbReference type="InterPro" id="IPR004136">
    <property type="entry name" value="NMO"/>
</dbReference>